<sequence>MVAEHVGLEPMVEVNPDEAVALGAGVQAALIAGEPIEAILVDVTPHSLGIEVAQWLFGQLTPDHYGDYFAALAAVNRLTHLWVDLKPLEDLDPHFRQCVLTTGERVYARGVQQRDA</sequence>
<dbReference type="GO" id="GO:0140662">
    <property type="term" value="F:ATP-dependent protein folding chaperone"/>
    <property type="evidence" value="ECO:0007669"/>
    <property type="project" value="InterPro"/>
</dbReference>
<dbReference type="PRINTS" id="PR00301">
    <property type="entry name" value="HEATSHOCK70"/>
</dbReference>
<protein>
    <submittedName>
        <fullName evidence="3">Uncharacterized protein</fullName>
    </submittedName>
</protein>
<reference evidence="3 4" key="1">
    <citation type="journal article" date="2016" name="Nat. Commun.">
        <title>Thousands of microbial genomes shed light on interconnected biogeochemical processes in an aquifer system.</title>
        <authorList>
            <person name="Anantharaman K."/>
            <person name="Brown C.T."/>
            <person name="Hug L.A."/>
            <person name="Sharon I."/>
            <person name="Castelle C.J."/>
            <person name="Probst A.J."/>
            <person name="Thomas B.C."/>
            <person name="Singh A."/>
            <person name="Wilkins M.J."/>
            <person name="Karaoz U."/>
            <person name="Brodie E.L."/>
            <person name="Williams K.H."/>
            <person name="Hubbard S.S."/>
            <person name="Banfield J.F."/>
        </authorList>
    </citation>
    <scope>NUCLEOTIDE SEQUENCE [LARGE SCALE GENOMIC DNA]</scope>
    <source>
        <strain evidence="4">RIFCSPLOWO2_12_FULL_64_10</strain>
    </source>
</reference>
<comment type="caution">
    <text evidence="3">The sequence shown here is derived from an EMBL/GenBank/DDBJ whole genome shotgun (WGS) entry which is preliminary data.</text>
</comment>
<dbReference type="EMBL" id="MFKF01000418">
    <property type="protein sequence ID" value="OGG44062.1"/>
    <property type="molecule type" value="Genomic_DNA"/>
</dbReference>
<dbReference type="InterPro" id="IPR013126">
    <property type="entry name" value="Hsp_70_fam"/>
</dbReference>
<dbReference type="Pfam" id="PF00012">
    <property type="entry name" value="HSP70"/>
    <property type="match status" value="1"/>
</dbReference>
<dbReference type="Proteomes" id="UP000178606">
    <property type="component" value="Unassembled WGS sequence"/>
</dbReference>
<evidence type="ECO:0000256" key="2">
    <source>
        <dbReference type="ARBA" id="ARBA00022840"/>
    </source>
</evidence>
<dbReference type="AlphaFoldDB" id="A0A1F6C4W0"/>
<name>A0A1F6C4W0_HANXR</name>
<evidence type="ECO:0000313" key="3">
    <source>
        <dbReference type="EMBL" id="OGG44062.1"/>
    </source>
</evidence>
<gene>
    <name evidence="3" type="ORF">A3F84_28065</name>
</gene>
<keyword evidence="2" id="KW-0067">ATP-binding</keyword>
<keyword evidence="1" id="KW-0547">Nucleotide-binding</keyword>
<evidence type="ECO:0000256" key="1">
    <source>
        <dbReference type="ARBA" id="ARBA00022741"/>
    </source>
</evidence>
<organism evidence="3 4">
    <name type="scientific">Handelsmanbacteria sp. (strain RIFCSPLOWO2_12_FULL_64_10)</name>
    <dbReference type="NCBI Taxonomy" id="1817868"/>
    <lineage>
        <taxon>Bacteria</taxon>
        <taxon>Candidatus Handelsmaniibacteriota</taxon>
    </lineage>
</organism>
<proteinExistence type="predicted"/>
<evidence type="ECO:0000313" key="4">
    <source>
        <dbReference type="Proteomes" id="UP000178606"/>
    </source>
</evidence>
<accession>A0A1F6C4W0</accession>
<dbReference type="GO" id="GO:0005524">
    <property type="term" value="F:ATP binding"/>
    <property type="evidence" value="ECO:0007669"/>
    <property type="project" value="UniProtKB-KW"/>
</dbReference>